<keyword evidence="6" id="KW-0238">DNA-binding</keyword>
<dbReference type="InterPro" id="IPR047323">
    <property type="entry name" value="Rad51D_C"/>
</dbReference>
<dbReference type="EMBL" id="LR899009">
    <property type="protein sequence ID" value="CAD7078658.1"/>
    <property type="molecule type" value="Genomic_DNA"/>
</dbReference>
<dbReference type="GO" id="GO:0000723">
    <property type="term" value="P:telomere maintenance"/>
    <property type="evidence" value="ECO:0007669"/>
    <property type="project" value="TreeGrafter"/>
</dbReference>
<name>A0A7R8UD90_HERIL</name>
<keyword evidence="7" id="KW-0233">DNA recombination</keyword>
<dbReference type="GO" id="GO:0000724">
    <property type="term" value="P:double-strand break repair via homologous recombination"/>
    <property type="evidence" value="ECO:0007669"/>
    <property type="project" value="TreeGrafter"/>
</dbReference>
<comment type="subcellular location">
    <subcellularLocation>
        <location evidence="1">Nucleus</location>
    </subcellularLocation>
</comment>
<protein>
    <recommendedName>
        <fullName evidence="10">RecA family profile 1 domain-containing protein</fullName>
    </recommendedName>
</protein>
<evidence type="ECO:0000256" key="7">
    <source>
        <dbReference type="ARBA" id="ARBA00023172"/>
    </source>
</evidence>
<dbReference type="FunCoup" id="A0A7R8UD90">
    <property type="interactions" value="657"/>
</dbReference>
<dbReference type="GO" id="GO:0000400">
    <property type="term" value="F:four-way junction DNA binding"/>
    <property type="evidence" value="ECO:0007669"/>
    <property type="project" value="TreeGrafter"/>
</dbReference>
<dbReference type="GO" id="GO:0005815">
    <property type="term" value="C:microtubule organizing center"/>
    <property type="evidence" value="ECO:0007669"/>
    <property type="project" value="TreeGrafter"/>
</dbReference>
<reference evidence="11 12" key="1">
    <citation type="submission" date="2020-11" db="EMBL/GenBank/DDBJ databases">
        <authorList>
            <person name="Wallbank WR R."/>
            <person name="Pardo Diaz C."/>
            <person name="Kozak K."/>
            <person name="Martin S."/>
            <person name="Jiggins C."/>
            <person name="Moest M."/>
            <person name="Warren A I."/>
            <person name="Generalovic N T."/>
            <person name="Byers J.R.P. K."/>
            <person name="Montejo-Kovacevich G."/>
            <person name="Yen C E."/>
        </authorList>
    </citation>
    <scope>NUCLEOTIDE SEQUENCE [LARGE SCALE GENOMIC DNA]</scope>
</reference>
<accession>A0A7R8UD90</accession>
<dbReference type="GO" id="GO:0005524">
    <property type="term" value="F:ATP binding"/>
    <property type="evidence" value="ECO:0007669"/>
    <property type="project" value="UniProtKB-KW"/>
</dbReference>
<dbReference type="Proteomes" id="UP000594454">
    <property type="component" value="Chromosome 1"/>
</dbReference>
<dbReference type="GO" id="GO:0007131">
    <property type="term" value="P:reciprocal meiotic recombination"/>
    <property type="evidence" value="ECO:0007669"/>
    <property type="project" value="TreeGrafter"/>
</dbReference>
<comment type="similarity">
    <text evidence="2">Belongs to the RecA family. RAD51 subfamily.</text>
</comment>
<keyword evidence="8" id="KW-0234">DNA repair</keyword>
<dbReference type="SUPFAM" id="SSF52540">
    <property type="entry name" value="P-loop containing nucleoside triphosphate hydrolases"/>
    <property type="match status" value="1"/>
</dbReference>
<keyword evidence="12" id="KW-1185">Reference proteome</keyword>
<dbReference type="PANTHER" id="PTHR46457">
    <property type="entry name" value="DNA REPAIR PROTEIN RAD51 HOMOLOG 4"/>
    <property type="match status" value="1"/>
</dbReference>
<evidence type="ECO:0000256" key="6">
    <source>
        <dbReference type="ARBA" id="ARBA00023125"/>
    </source>
</evidence>
<dbReference type="Pfam" id="PF08423">
    <property type="entry name" value="Rad51"/>
    <property type="match status" value="1"/>
</dbReference>
<dbReference type="PROSITE" id="PS50162">
    <property type="entry name" value="RECA_2"/>
    <property type="match status" value="1"/>
</dbReference>
<proteinExistence type="inferred from homology"/>
<evidence type="ECO:0000313" key="11">
    <source>
        <dbReference type="EMBL" id="CAD7078658.1"/>
    </source>
</evidence>
<evidence type="ECO:0000256" key="8">
    <source>
        <dbReference type="ARBA" id="ARBA00023204"/>
    </source>
</evidence>
<dbReference type="PANTHER" id="PTHR46457:SF1">
    <property type="entry name" value="DNA REPAIR PROTEIN RAD51 HOMOLOG 4"/>
    <property type="match status" value="1"/>
</dbReference>
<feature type="domain" description="RecA family profile 1" evidence="10">
    <location>
        <begin position="28"/>
        <end position="196"/>
    </location>
</feature>
<evidence type="ECO:0000256" key="3">
    <source>
        <dbReference type="ARBA" id="ARBA00022741"/>
    </source>
</evidence>
<dbReference type="GO" id="GO:0042148">
    <property type="term" value="P:DNA strand invasion"/>
    <property type="evidence" value="ECO:0007669"/>
    <property type="project" value="TreeGrafter"/>
</dbReference>
<evidence type="ECO:0000256" key="5">
    <source>
        <dbReference type="ARBA" id="ARBA00022840"/>
    </source>
</evidence>
<dbReference type="Gene3D" id="3.40.50.300">
    <property type="entry name" value="P-loop containing nucleotide triphosphate hydrolases"/>
    <property type="match status" value="1"/>
</dbReference>
<organism evidence="11 12">
    <name type="scientific">Hermetia illucens</name>
    <name type="common">Black soldier fly</name>
    <dbReference type="NCBI Taxonomy" id="343691"/>
    <lineage>
        <taxon>Eukaryota</taxon>
        <taxon>Metazoa</taxon>
        <taxon>Ecdysozoa</taxon>
        <taxon>Arthropoda</taxon>
        <taxon>Hexapoda</taxon>
        <taxon>Insecta</taxon>
        <taxon>Pterygota</taxon>
        <taxon>Neoptera</taxon>
        <taxon>Endopterygota</taxon>
        <taxon>Diptera</taxon>
        <taxon>Brachycera</taxon>
        <taxon>Stratiomyomorpha</taxon>
        <taxon>Stratiomyidae</taxon>
        <taxon>Hermetiinae</taxon>
        <taxon>Hermetia</taxon>
    </lineage>
</organism>
<dbReference type="InParanoid" id="A0A7R8UD90"/>
<dbReference type="CDD" id="cd19489">
    <property type="entry name" value="Rad51D"/>
    <property type="match status" value="1"/>
</dbReference>
<keyword evidence="4" id="KW-0227">DNA damage</keyword>
<evidence type="ECO:0000256" key="2">
    <source>
        <dbReference type="ARBA" id="ARBA00007095"/>
    </source>
</evidence>
<evidence type="ECO:0000256" key="9">
    <source>
        <dbReference type="ARBA" id="ARBA00023242"/>
    </source>
</evidence>
<keyword evidence="5" id="KW-0067">ATP-binding</keyword>
<dbReference type="AlphaFoldDB" id="A0A7R8UD90"/>
<evidence type="ECO:0000313" key="12">
    <source>
        <dbReference type="Proteomes" id="UP000594454"/>
    </source>
</evidence>
<dbReference type="InterPro" id="IPR013632">
    <property type="entry name" value="Rad51_C"/>
</dbReference>
<dbReference type="InterPro" id="IPR020588">
    <property type="entry name" value="RecA_ATP-bd"/>
</dbReference>
<dbReference type="InterPro" id="IPR027417">
    <property type="entry name" value="P-loop_NTPase"/>
</dbReference>
<gene>
    <name evidence="11" type="ORF">HERILL_LOCUS1914</name>
</gene>
<dbReference type="OrthoDB" id="336321at2759"/>
<dbReference type="GO" id="GO:0140664">
    <property type="term" value="F:ATP-dependent DNA damage sensor activity"/>
    <property type="evidence" value="ECO:0007669"/>
    <property type="project" value="InterPro"/>
</dbReference>
<evidence type="ECO:0000256" key="1">
    <source>
        <dbReference type="ARBA" id="ARBA00004123"/>
    </source>
</evidence>
<dbReference type="GO" id="GO:0003697">
    <property type="term" value="F:single-stranded DNA binding"/>
    <property type="evidence" value="ECO:0007669"/>
    <property type="project" value="TreeGrafter"/>
</dbReference>
<dbReference type="GO" id="GO:0033063">
    <property type="term" value="C:Rad51B-Rad51C-Rad51D-XRCC2 complex"/>
    <property type="evidence" value="ECO:0007669"/>
    <property type="project" value="TreeGrafter"/>
</dbReference>
<sequence length="275" mass="31583">MLTKKSVLKNREVSYVSAYKLYQQTIQRPQIIPTGVKRIDELLDGGLQIGRIVEICGQPTSAKSQLSLSIAVNVASRKNIETIYVDTKHDLSGVVIRNMLRSRRYTENVIAETLQKIRVARIYSVEKLIELFENLDKRMTDKDNSLVIIIDSLPSLMYLHHGEAKFEGLNLLAESVLRMRKLVSRHQVAILVVNIITCGRKWTPVEKKKPEEMRLQKPSLGKHWQTVPCVRLLSKWIIDSHAVSFYNFANQMITGFEERKKLSYTSSLRMADKSK</sequence>
<dbReference type="InterPro" id="IPR051988">
    <property type="entry name" value="HRR_RAD51_Paralog"/>
</dbReference>
<keyword evidence="3" id="KW-0547">Nucleotide-binding</keyword>
<evidence type="ECO:0000256" key="4">
    <source>
        <dbReference type="ARBA" id="ARBA00022763"/>
    </source>
</evidence>
<dbReference type="GO" id="GO:0005657">
    <property type="term" value="C:replication fork"/>
    <property type="evidence" value="ECO:0007669"/>
    <property type="project" value="TreeGrafter"/>
</dbReference>
<keyword evidence="9" id="KW-0539">Nucleus</keyword>
<evidence type="ECO:0000259" key="10">
    <source>
        <dbReference type="PROSITE" id="PS50162"/>
    </source>
</evidence>